<organism evidence="2 3">
    <name type="scientific">Paenibacillus sophorae</name>
    <dbReference type="NCBI Taxonomy" id="1333845"/>
    <lineage>
        <taxon>Bacteria</taxon>
        <taxon>Bacillati</taxon>
        <taxon>Bacillota</taxon>
        <taxon>Bacilli</taxon>
        <taxon>Bacillales</taxon>
        <taxon>Paenibacillaceae</taxon>
        <taxon>Paenibacillus</taxon>
    </lineage>
</organism>
<accession>A0A1H8JLV6</accession>
<reference evidence="1 4" key="2">
    <citation type="submission" date="2021-06" db="EMBL/GenBank/DDBJ databases">
        <title>Whole genome sequence of Paenibacillus sophorae DSM23020 for comparative genomics.</title>
        <authorList>
            <person name="Kim M.-J."/>
            <person name="Lee G."/>
            <person name="Shin J.-H."/>
        </authorList>
    </citation>
    <scope>NUCLEOTIDE SEQUENCE [LARGE SCALE GENOMIC DNA]</scope>
    <source>
        <strain evidence="1 4">DSM 23020</strain>
    </source>
</reference>
<sequence>MGRGSNKEFSINKIDIMAKRFEPTRFYFGEHYIIYNKNFREQEIEKLVEEYNKVKNAVNRLDPSFKLLKEALIIKYFTRFGFEKFDLTLNRDINKLVKQTNNLYDILFEQEETSYLKKIMSLFNPSDIEKIESLIDINA</sequence>
<dbReference type="Proteomes" id="UP000683429">
    <property type="component" value="Chromosome"/>
</dbReference>
<dbReference type="EMBL" id="CP076607">
    <property type="protein sequence ID" value="QWU13403.1"/>
    <property type="molecule type" value="Genomic_DNA"/>
</dbReference>
<evidence type="ECO:0000313" key="3">
    <source>
        <dbReference type="Proteomes" id="UP000198809"/>
    </source>
</evidence>
<keyword evidence="4" id="KW-1185">Reference proteome</keyword>
<protein>
    <submittedName>
        <fullName evidence="2">Uncharacterized protein</fullName>
    </submittedName>
</protein>
<dbReference type="RefSeq" id="WP_036600923.1">
    <property type="nucleotide sequence ID" value="NZ_CP076607.1"/>
</dbReference>
<evidence type="ECO:0000313" key="4">
    <source>
        <dbReference type="Proteomes" id="UP000683429"/>
    </source>
</evidence>
<gene>
    <name evidence="1" type="ORF">KP014_15490</name>
    <name evidence="2" type="ORF">SAMN04487895_10369</name>
</gene>
<dbReference type="STRING" id="1333845.SAMN04487895_10369"/>
<dbReference type="EMBL" id="FODH01000003">
    <property type="protein sequence ID" value="SEN81515.1"/>
    <property type="molecule type" value="Genomic_DNA"/>
</dbReference>
<dbReference type="AlphaFoldDB" id="A0A1H8JLV6"/>
<reference evidence="2 3" key="1">
    <citation type="submission" date="2016-10" db="EMBL/GenBank/DDBJ databases">
        <authorList>
            <person name="de Groot N.N."/>
        </authorList>
    </citation>
    <scope>NUCLEOTIDE SEQUENCE [LARGE SCALE GENOMIC DNA]</scope>
    <source>
        <strain evidence="2 3">CGMCC 1.10238</strain>
    </source>
</reference>
<name>A0A1H8JLV6_9BACL</name>
<proteinExistence type="predicted"/>
<evidence type="ECO:0000313" key="1">
    <source>
        <dbReference type="EMBL" id="QWU13403.1"/>
    </source>
</evidence>
<dbReference type="Proteomes" id="UP000198809">
    <property type="component" value="Unassembled WGS sequence"/>
</dbReference>
<evidence type="ECO:0000313" key="2">
    <source>
        <dbReference type="EMBL" id="SEN81515.1"/>
    </source>
</evidence>